<evidence type="ECO:0000313" key="2">
    <source>
        <dbReference type="Proteomes" id="UP000177230"/>
    </source>
</evidence>
<sequence>MLPDLPAVGKVLLQRPGVIRFGETGTEFLQSTQLEFPDRFPFPTLELGPAAVAVTVGQFVGNGIKTGNIAHAVGTHLNRIIL</sequence>
<reference evidence="1 2" key="1">
    <citation type="journal article" date="2016" name="Nat. Commun.">
        <title>Thousands of microbial genomes shed light on interconnected biogeochemical processes in an aquifer system.</title>
        <authorList>
            <person name="Anantharaman K."/>
            <person name="Brown C.T."/>
            <person name="Hug L.A."/>
            <person name="Sharon I."/>
            <person name="Castelle C.J."/>
            <person name="Probst A.J."/>
            <person name="Thomas B.C."/>
            <person name="Singh A."/>
            <person name="Wilkins M.J."/>
            <person name="Karaoz U."/>
            <person name="Brodie E.L."/>
            <person name="Williams K.H."/>
            <person name="Hubbard S.S."/>
            <person name="Banfield J.F."/>
        </authorList>
    </citation>
    <scope>NUCLEOTIDE SEQUENCE [LARGE SCALE GENOMIC DNA]</scope>
</reference>
<dbReference type="Proteomes" id="UP000177230">
    <property type="component" value="Unassembled WGS sequence"/>
</dbReference>
<accession>A0A1F5R4Q8</accession>
<evidence type="ECO:0000313" key="1">
    <source>
        <dbReference type="EMBL" id="OGF09416.1"/>
    </source>
</evidence>
<proteinExistence type="predicted"/>
<name>A0A1F5R4Q8_9BACT</name>
<comment type="caution">
    <text evidence="1">The sequence shown here is derived from an EMBL/GenBank/DDBJ whole genome shotgun (WGS) entry which is preliminary data.</text>
</comment>
<dbReference type="EMBL" id="MFFM01000041">
    <property type="protein sequence ID" value="OGF09416.1"/>
    <property type="molecule type" value="Genomic_DNA"/>
</dbReference>
<protein>
    <submittedName>
        <fullName evidence="1">Uncharacterized protein</fullName>
    </submittedName>
</protein>
<dbReference type="AlphaFoldDB" id="A0A1F5R4Q8"/>
<gene>
    <name evidence="1" type="ORF">A2024_00550</name>
</gene>
<organism evidence="1 2">
    <name type="scientific">Candidatus Edwardsbacteria bacterium GWF2_54_11</name>
    <dbReference type="NCBI Taxonomy" id="1817851"/>
    <lineage>
        <taxon>Bacteria</taxon>
        <taxon>Candidatus Edwardsiibacteriota</taxon>
    </lineage>
</organism>